<dbReference type="GO" id="GO:0005634">
    <property type="term" value="C:nucleus"/>
    <property type="evidence" value="ECO:0007669"/>
    <property type="project" value="TreeGrafter"/>
</dbReference>
<accession>A0A7I8LF56</accession>
<dbReference type="GO" id="GO:0061458">
    <property type="term" value="P:reproductive system development"/>
    <property type="evidence" value="ECO:0007669"/>
    <property type="project" value="TreeGrafter"/>
</dbReference>
<protein>
    <submittedName>
        <fullName evidence="1">Uncharacterized protein</fullName>
    </submittedName>
</protein>
<dbReference type="AlphaFoldDB" id="A0A7I8LF56"/>
<sequence length="304" mass="34851">MYRTRKRQRALSCCKSPRSTFLAPHSSFTCYDDDVWTEIAKYLDGKSLARLGMTNRWFRKLIKEESVWKYACLRDLQVPALRAVHASWMMLYMSAFDGRHSYSYRQKEKHIDWMRIGAFFFESPMAILMEKLVVPKRIAQLYDDPQKAIQGYGGCVVKNVKTGIWIVDLQLVRCPVCNLNTCEGTMQTLDARHAELFLQEGYRVGDWDYVDIGTHRVDKHHTAASGAIFDLKHVKSRQTADVLDLKAWVGKPNDWQPKARIGHYGVAVNTNLQPNEGISVKYQVMRSGGASEPAVSIRISQQLI</sequence>
<dbReference type="InterPro" id="IPR036047">
    <property type="entry name" value="F-box-like_dom_sf"/>
</dbReference>
<dbReference type="OrthoDB" id="8062037at2759"/>
<dbReference type="Gene3D" id="1.20.1280.50">
    <property type="match status" value="1"/>
</dbReference>
<evidence type="ECO:0000313" key="1">
    <source>
        <dbReference type="EMBL" id="CAA7408661.1"/>
    </source>
</evidence>
<dbReference type="Proteomes" id="UP000663760">
    <property type="component" value="Chromosome 15"/>
</dbReference>
<name>A0A7I8LF56_SPIIN</name>
<gene>
    <name evidence="1" type="ORF">SI8410_15019339</name>
</gene>
<keyword evidence="2" id="KW-1185">Reference proteome</keyword>
<dbReference type="PANTHER" id="PTHR47149:SF1">
    <property type="entry name" value="F-BOX PROTEIN RMF"/>
    <property type="match status" value="1"/>
</dbReference>
<dbReference type="SUPFAM" id="SSF81383">
    <property type="entry name" value="F-box domain"/>
    <property type="match status" value="1"/>
</dbReference>
<organism evidence="1 2">
    <name type="scientific">Spirodela intermedia</name>
    <name type="common">Intermediate duckweed</name>
    <dbReference type="NCBI Taxonomy" id="51605"/>
    <lineage>
        <taxon>Eukaryota</taxon>
        <taxon>Viridiplantae</taxon>
        <taxon>Streptophyta</taxon>
        <taxon>Embryophyta</taxon>
        <taxon>Tracheophyta</taxon>
        <taxon>Spermatophyta</taxon>
        <taxon>Magnoliopsida</taxon>
        <taxon>Liliopsida</taxon>
        <taxon>Araceae</taxon>
        <taxon>Lemnoideae</taxon>
        <taxon>Spirodela</taxon>
    </lineage>
</organism>
<dbReference type="PANTHER" id="PTHR47149">
    <property type="entry name" value="F-BOX PROTEIN RMF"/>
    <property type="match status" value="1"/>
</dbReference>
<proteinExistence type="predicted"/>
<dbReference type="EMBL" id="LR746278">
    <property type="protein sequence ID" value="CAA7408661.1"/>
    <property type="molecule type" value="Genomic_DNA"/>
</dbReference>
<reference evidence="1" key="1">
    <citation type="submission" date="2020-02" db="EMBL/GenBank/DDBJ databases">
        <authorList>
            <person name="Scholz U."/>
            <person name="Mascher M."/>
            <person name="Fiebig A."/>
        </authorList>
    </citation>
    <scope>NUCLEOTIDE SEQUENCE</scope>
</reference>
<evidence type="ECO:0000313" key="2">
    <source>
        <dbReference type="Proteomes" id="UP000663760"/>
    </source>
</evidence>